<dbReference type="InterPro" id="IPR012337">
    <property type="entry name" value="RNaseH-like_sf"/>
</dbReference>
<dbReference type="EMBL" id="QJKJ01009835">
    <property type="protein sequence ID" value="RDX75453.1"/>
    <property type="molecule type" value="Genomic_DNA"/>
</dbReference>
<dbReference type="Pfam" id="PF25597">
    <property type="entry name" value="SH3_retrovirus"/>
    <property type="match status" value="1"/>
</dbReference>
<dbReference type="AlphaFoldDB" id="A0A371FBF3"/>
<dbReference type="Proteomes" id="UP000257109">
    <property type="component" value="Unassembled WGS sequence"/>
</dbReference>
<dbReference type="Gene3D" id="3.30.420.10">
    <property type="entry name" value="Ribonuclease H-like superfamily/Ribonuclease H"/>
    <property type="match status" value="1"/>
</dbReference>
<dbReference type="InterPro" id="IPR013103">
    <property type="entry name" value="RVT_2"/>
</dbReference>
<protein>
    <submittedName>
        <fullName evidence="6">Uncharacterized protein</fullName>
    </submittedName>
</protein>
<dbReference type="OrthoDB" id="1709798at2759"/>
<feature type="signal peptide" evidence="3">
    <location>
        <begin position="1"/>
        <end position="24"/>
    </location>
</feature>
<evidence type="ECO:0000256" key="2">
    <source>
        <dbReference type="ARBA" id="ARBA00022801"/>
    </source>
</evidence>
<evidence type="ECO:0000256" key="3">
    <source>
        <dbReference type="SAM" id="SignalP"/>
    </source>
</evidence>
<dbReference type="SUPFAM" id="SSF53098">
    <property type="entry name" value="Ribonuclease H-like"/>
    <property type="match status" value="1"/>
</dbReference>
<keyword evidence="3" id="KW-0732">Signal</keyword>
<keyword evidence="7" id="KW-1185">Reference proteome</keyword>
<dbReference type="PANTHER" id="PTHR42648">
    <property type="entry name" value="TRANSPOSASE, PUTATIVE-RELATED"/>
    <property type="match status" value="1"/>
</dbReference>
<dbReference type="GO" id="GO:0003676">
    <property type="term" value="F:nucleic acid binding"/>
    <property type="evidence" value="ECO:0007669"/>
    <property type="project" value="InterPro"/>
</dbReference>
<comment type="caution">
    <text evidence="6">The sequence shown here is derived from an EMBL/GenBank/DDBJ whole genome shotgun (WGS) entry which is preliminary data.</text>
</comment>
<feature type="domain" description="Reverse transcriptase Ty1/copia-type" evidence="4">
    <location>
        <begin position="249"/>
        <end position="427"/>
    </location>
</feature>
<dbReference type="InterPro" id="IPR043502">
    <property type="entry name" value="DNA/RNA_pol_sf"/>
</dbReference>
<evidence type="ECO:0000259" key="4">
    <source>
        <dbReference type="Pfam" id="PF07727"/>
    </source>
</evidence>
<evidence type="ECO:0000259" key="5">
    <source>
        <dbReference type="Pfam" id="PF25597"/>
    </source>
</evidence>
<keyword evidence="2" id="KW-0378">Hydrolase</keyword>
<feature type="domain" description="Retroviral polymerase SH3-like" evidence="5">
    <location>
        <begin position="94"/>
        <end position="153"/>
    </location>
</feature>
<proteinExistence type="predicted"/>
<dbReference type="GO" id="GO:0046872">
    <property type="term" value="F:metal ion binding"/>
    <property type="evidence" value="ECO:0007669"/>
    <property type="project" value="UniProtKB-KW"/>
</dbReference>
<accession>A0A371FBF3</accession>
<gene>
    <name evidence="6" type="ORF">CR513_44651</name>
</gene>
<feature type="chain" id="PRO_5016579940" evidence="3">
    <location>
        <begin position="25"/>
        <end position="429"/>
    </location>
</feature>
<dbReference type="SUPFAM" id="SSF56672">
    <property type="entry name" value="DNA/RNA polymerases"/>
    <property type="match status" value="1"/>
</dbReference>
<sequence length="429" mass="49250">MALSILPLMEIKVWVFFLVEKGEALDVFKKFKALVEKQVGVLIQILRIDRGGEYTSKEFIEFCNEQVKNITPEEAWSEMKSSISYFRIFGYIDFVHVLNQKRSKLDDKSTKYMLLSVSEESKAYKLYDHINEKIHITRDVKFQEDATWDWGEAKTSKTFDANELNPMEESCQIAEEVIQTSLKDAAAITSTIVSNSTSNFPDLSLSGAKVPTEGKARKPPTWMKDYVTSDDLTYEDVINFAMFSGADLIVAKGYTQEEGIDYRKIFSLVARLETIRFVVALVATKRWSIYQLDIKSAFLHGKINEDVYLEKPPGYIFQECEHQVYKLKTALYGLKRAPRALYSKLESHFVANNFLKCPHEHTLFVKKEGGEILIVCVYVDDLIYIGNHESMSQEFKTMMMNEFAMTDLGKMRYFLGIEVLQGCNGIFIG</sequence>
<dbReference type="GO" id="GO:0016787">
    <property type="term" value="F:hydrolase activity"/>
    <property type="evidence" value="ECO:0007669"/>
    <property type="project" value="UniProtKB-KW"/>
</dbReference>
<reference evidence="6" key="1">
    <citation type="submission" date="2018-05" db="EMBL/GenBank/DDBJ databases">
        <title>Draft genome of Mucuna pruriens seed.</title>
        <authorList>
            <person name="Nnadi N.E."/>
            <person name="Vos R."/>
            <person name="Hasami M.H."/>
            <person name="Devisetty U.K."/>
            <person name="Aguiy J.C."/>
        </authorList>
    </citation>
    <scope>NUCLEOTIDE SEQUENCE [LARGE SCALE GENOMIC DNA]</scope>
    <source>
        <strain evidence="6">JCA_2017</strain>
    </source>
</reference>
<name>A0A371FBF3_MUCPR</name>
<dbReference type="STRING" id="157652.A0A371FBF3"/>
<dbReference type="InterPro" id="IPR036397">
    <property type="entry name" value="RNaseH_sf"/>
</dbReference>
<keyword evidence="1" id="KW-0479">Metal-binding</keyword>
<feature type="non-terminal residue" evidence="6">
    <location>
        <position position="1"/>
    </location>
</feature>
<evidence type="ECO:0000256" key="1">
    <source>
        <dbReference type="ARBA" id="ARBA00022723"/>
    </source>
</evidence>
<dbReference type="PANTHER" id="PTHR42648:SF18">
    <property type="entry name" value="RETROTRANSPOSON, UNCLASSIFIED-LIKE PROTEIN"/>
    <property type="match status" value="1"/>
</dbReference>
<evidence type="ECO:0000313" key="6">
    <source>
        <dbReference type="EMBL" id="RDX75453.1"/>
    </source>
</evidence>
<organism evidence="6 7">
    <name type="scientific">Mucuna pruriens</name>
    <name type="common">Velvet bean</name>
    <name type="synonym">Dolichos pruriens</name>
    <dbReference type="NCBI Taxonomy" id="157652"/>
    <lineage>
        <taxon>Eukaryota</taxon>
        <taxon>Viridiplantae</taxon>
        <taxon>Streptophyta</taxon>
        <taxon>Embryophyta</taxon>
        <taxon>Tracheophyta</taxon>
        <taxon>Spermatophyta</taxon>
        <taxon>Magnoliopsida</taxon>
        <taxon>eudicotyledons</taxon>
        <taxon>Gunneridae</taxon>
        <taxon>Pentapetalae</taxon>
        <taxon>rosids</taxon>
        <taxon>fabids</taxon>
        <taxon>Fabales</taxon>
        <taxon>Fabaceae</taxon>
        <taxon>Papilionoideae</taxon>
        <taxon>50 kb inversion clade</taxon>
        <taxon>NPAAA clade</taxon>
        <taxon>indigoferoid/millettioid clade</taxon>
        <taxon>Phaseoleae</taxon>
        <taxon>Mucuna</taxon>
    </lineage>
</organism>
<dbReference type="Pfam" id="PF07727">
    <property type="entry name" value="RVT_2"/>
    <property type="match status" value="1"/>
</dbReference>
<evidence type="ECO:0000313" key="7">
    <source>
        <dbReference type="Proteomes" id="UP000257109"/>
    </source>
</evidence>
<dbReference type="InterPro" id="IPR057670">
    <property type="entry name" value="SH3_retrovirus"/>
</dbReference>
<dbReference type="InterPro" id="IPR039537">
    <property type="entry name" value="Retrotran_Ty1/copia-like"/>
</dbReference>